<accession>A0A0F9Q224</accession>
<proteinExistence type="predicted"/>
<organism evidence="1">
    <name type="scientific">marine sediment metagenome</name>
    <dbReference type="NCBI Taxonomy" id="412755"/>
    <lineage>
        <taxon>unclassified sequences</taxon>
        <taxon>metagenomes</taxon>
        <taxon>ecological metagenomes</taxon>
    </lineage>
</organism>
<evidence type="ECO:0000313" key="1">
    <source>
        <dbReference type="EMBL" id="KKN36564.1"/>
    </source>
</evidence>
<dbReference type="AlphaFoldDB" id="A0A0F9Q224"/>
<reference evidence="1" key="1">
    <citation type="journal article" date="2015" name="Nature">
        <title>Complex archaea that bridge the gap between prokaryotes and eukaryotes.</title>
        <authorList>
            <person name="Spang A."/>
            <person name="Saw J.H."/>
            <person name="Jorgensen S.L."/>
            <person name="Zaremba-Niedzwiedzka K."/>
            <person name="Martijn J."/>
            <person name="Lind A.E."/>
            <person name="van Eijk R."/>
            <person name="Schleper C."/>
            <person name="Guy L."/>
            <person name="Ettema T.J."/>
        </authorList>
    </citation>
    <scope>NUCLEOTIDE SEQUENCE</scope>
</reference>
<comment type="caution">
    <text evidence="1">The sequence shown here is derived from an EMBL/GenBank/DDBJ whole genome shotgun (WGS) entry which is preliminary data.</text>
</comment>
<name>A0A0F9Q224_9ZZZZ</name>
<protein>
    <submittedName>
        <fullName evidence="1">Uncharacterized protein</fullName>
    </submittedName>
</protein>
<dbReference type="EMBL" id="LAZR01001957">
    <property type="protein sequence ID" value="KKN36564.1"/>
    <property type="molecule type" value="Genomic_DNA"/>
</dbReference>
<sequence>MSDKMRWRYGDTNPVWAAVDSETVIEIGDLLFQDEDDAKPASMIRDHLGPAEAIGATLTPQELQKSFASNFLGVAMQRSRNGDITTMRLATTGVFEFDCFGGTFELGDLIGVDYELPAEHPDVDGASETCRILSQQVTKVADSKFAIGRVAKRKASATTSVLIDIRSTVMTGGVEGSSRSGV</sequence>
<gene>
    <name evidence="1" type="ORF">LCGC14_0772340</name>
</gene>